<keyword evidence="2" id="KW-1185">Reference proteome</keyword>
<name>A0ACB8WYX0_9TELE</name>
<evidence type="ECO:0000313" key="2">
    <source>
        <dbReference type="Proteomes" id="UP000831701"/>
    </source>
</evidence>
<accession>A0ACB8WYX0</accession>
<reference evidence="1" key="1">
    <citation type="submission" date="2022-04" db="EMBL/GenBank/DDBJ databases">
        <title>Jade perch genome.</title>
        <authorList>
            <person name="Chao B."/>
        </authorList>
    </citation>
    <scope>NUCLEOTIDE SEQUENCE</scope>
    <source>
        <strain evidence="1">CB-2022</strain>
    </source>
</reference>
<dbReference type="EMBL" id="CM041535">
    <property type="protein sequence ID" value="KAI3372699.1"/>
    <property type="molecule type" value="Genomic_DNA"/>
</dbReference>
<sequence>IQPVEWTADLKNQNFDGIVLVTQSYDTLPPELECLKAPLQDYSSVDSGLGEEVVILKVPGLPGNRLLFASTGPVNRDYDDIRRFNDAAVNGIKRALKAGMQRPLLVCPPHKDYKNSTMVAALGALQALYMPLEVREGNLKPSDCKVCVLGLWATQEAEGRRLVELADALESGRLACRDIGGSDPERMAAPRVADYVQELFKDSPVQVEVVSDIKVLEKEYPCLAAVNRCANTVPRHQARVIKLQYCGEGPIQKTLMLVGKGITYDTGGADIKAGGFMAGMHRDKCGAAAVAGFFQIVAKLRPKHLKVVGSMAMVRNSVGADCYVADELVVSRAGRRVRVGNTDAEGRMVMVDLLCEMKEKAVRETSPQLFTIATLTGHAIRAMGPNYSIIMDNGPAHRNQNGAQWQKAGEVLGDVFEVSMIRREDYEFHKGKSEYEDILQCNNLPSSATPRGHQTPAAFLIMASGLDKVLTRTVWILSLLCRTLTLTSLDPVAPSPVSQREPPSSPWQPTTSCLTVCKQTATPAAMFEARLVQGSILKKVLEALKDLITEACWDVSSSGISLQSMDSSHVSLVQLTLRHDGFDSYRCDRNLAMGVNLS</sequence>
<feature type="non-terminal residue" evidence="1">
    <location>
        <position position="598"/>
    </location>
</feature>
<gene>
    <name evidence="1" type="ORF">L3Q82_023159</name>
</gene>
<organism evidence="1 2">
    <name type="scientific">Scortum barcoo</name>
    <name type="common">barcoo grunter</name>
    <dbReference type="NCBI Taxonomy" id="214431"/>
    <lineage>
        <taxon>Eukaryota</taxon>
        <taxon>Metazoa</taxon>
        <taxon>Chordata</taxon>
        <taxon>Craniata</taxon>
        <taxon>Vertebrata</taxon>
        <taxon>Euteleostomi</taxon>
        <taxon>Actinopterygii</taxon>
        <taxon>Neopterygii</taxon>
        <taxon>Teleostei</taxon>
        <taxon>Neoteleostei</taxon>
        <taxon>Acanthomorphata</taxon>
        <taxon>Eupercaria</taxon>
        <taxon>Centrarchiformes</taxon>
        <taxon>Terapontoidei</taxon>
        <taxon>Terapontidae</taxon>
        <taxon>Scortum</taxon>
    </lineage>
</organism>
<dbReference type="Proteomes" id="UP000831701">
    <property type="component" value="Chromosome 5"/>
</dbReference>
<comment type="caution">
    <text evidence="1">The sequence shown here is derived from an EMBL/GenBank/DDBJ whole genome shotgun (WGS) entry which is preliminary data.</text>
</comment>
<protein>
    <submittedName>
        <fullName evidence="1">Uncharacterized protein</fullName>
    </submittedName>
</protein>
<feature type="non-terminal residue" evidence="1">
    <location>
        <position position="1"/>
    </location>
</feature>
<proteinExistence type="predicted"/>
<evidence type="ECO:0000313" key="1">
    <source>
        <dbReference type="EMBL" id="KAI3372699.1"/>
    </source>
</evidence>